<evidence type="ECO:0000256" key="4">
    <source>
        <dbReference type="ARBA" id="ARBA00023125"/>
    </source>
</evidence>
<dbReference type="PROSITE" id="PS01063">
    <property type="entry name" value="SIGMA70_ECF"/>
    <property type="match status" value="1"/>
</dbReference>
<keyword evidence="10" id="KW-1185">Reference proteome</keyword>
<evidence type="ECO:0000259" key="7">
    <source>
        <dbReference type="Pfam" id="PF04542"/>
    </source>
</evidence>
<dbReference type="InterPro" id="IPR014284">
    <property type="entry name" value="RNA_pol_sigma-70_dom"/>
</dbReference>
<evidence type="ECO:0000256" key="2">
    <source>
        <dbReference type="ARBA" id="ARBA00023015"/>
    </source>
</evidence>
<feature type="domain" description="RNA polymerase sigma-70 region 2" evidence="7">
    <location>
        <begin position="18"/>
        <end position="78"/>
    </location>
</feature>
<comment type="similarity">
    <text evidence="1 6">Belongs to the sigma-70 factor family. ECF subfamily.</text>
</comment>
<dbReference type="RefSeq" id="WP_377475126.1">
    <property type="nucleotide sequence ID" value="NZ_JBHLWN010000124.1"/>
</dbReference>
<name>A0ABV6DVL4_9BACL</name>
<dbReference type="InterPro" id="IPR036388">
    <property type="entry name" value="WH-like_DNA-bd_sf"/>
</dbReference>
<dbReference type="EMBL" id="JBHLWN010000124">
    <property type="protein sequence ID" value="MFC0216698.1"/>
    <property type="molecule type" value="Genomic_DNA"/>
</dbReference>
<dbReference type="InterPro" id="IPR013249">
    <property type="entry name" value="RNA_pol_sigma70_r4_t2"/>
</dbReference>
<keyword evidence="2 6" id="KW-0805">Transcription regulation</keyword>
<dbReference type="PANTHER" id="PTHR43133">
    <property type="entry name" value="RNA POLYMERASE ECF-TYPE SIGMA FACTO"/>
    <property type="match status" value="1"/>
</dbReference>
<dbReference type="CDD" id="cd06171">
    <property type="entry name" value="Sigma70_r4"/>
    <property type="match status" value="1"/>
</dbReference>
<dbReference type="InterPro" id="IPR000838">
    <property type="entry name" value="RNA_pol_sigma70_ECF_CS"/>
</dbReference>
<evidence type="ECO:0000256" key="6">
    <source>
        <dbReference type="RuleBase" id="RU000716"/>
    </source>
</evidence>
<gene>
    <name evidence="9" type="ORF">ACFFK0_30325</name>
</gene>
<proteinExistence type="inferred from homology"/>
<dbReference type="InterPro" id="IPR039425">
    <property type="entry name" value="RNA_pol_sigma-70-like"/>
</dbReference>
<reference evidence="9 10" key="1">
    <citation type="submission" date="2024-09" db="EMBL/GenBank/DDBJ databases">
        <authorList>
            <person name="Sun Q."/>
            <person name="Mori K."/>
        </authorList>
    </citation>
    <scope>NUCLEOTIDE SEQUENCE [LARGE SCALE GENOMIC DNA]</scope>
    <source>
        <strain evidence="9 10">CCM 7759</strain>
    </source>
</reference>
<evidence type="ECO:0000256" key="3">
    <source>
        <dbReference type="ARBA" id="ARBA00023082"/>
    </source>
</evidence>
<evidence type="ECO:0000256" key="1">
    <source>
        <dbReference type="ARBA" id="ARBA00010641"/>
    </source>
</evidence>
<dbReference type="PANTHER" id="PTHR43133:SF60">
    <property type="entry name" value="RNA POLYMERASE SIGMA FACTOR SIGV"/>
    <property type="match status" value="1"/>
</dbReference>
<keyword evidence="5 6" id="KW-0804">Transcription</keyword>
<keyword evidence="3 6" id="KW-0731">Sigma factor</keyword>
<dbReference type="Proteomes" id="UP001589776">
    <property type="component" value="Unassembled WGS sequence"/>
</dbReference>
<protein>
    <recommendedName>
        <fullName evidence="6">RNA polymerase sigma factor</fullName>
    </recommendedName>
</protein>
<sequence>MNVSEEEAERIYAEQSAYVFRLALFLTKSRSMAEDIVQETFIQVFKALPHYDASRPIQPWIYKITLNTVRKSLRKTYWSSIWNKHHGDEPESVEAAILREESNQQLWEKVNALPIKSKEVIYLHYYLELKLTEIAEILDIPIGTCKSRLHTALKSLRKKLSEAECAMTPSSEIGG</sequence>
<evidence type="ECO:0000256" key="5">
    <source>
        <dbReference type="ARBA" id="ARBA00023163"/>
    </source>
</evidence>
<feature type="domain" description="RNA polymerase sigma factor 70 region 4 type 2" evidence="8">
    <location>
        <begin position="104"/>
        <end position="156"/>
    </location>
</feature>
<dbReference type="InterPro" id="IPR013325">
    <property type="entry name" value="RNA_pol_sigma_r2"/>
</dbReference>
<dbReference type="Gene3D" id="1.10.1740.10">
    <property type="match status" value="1"/>
</dbReference>
<dbReference type="Pfam" id="PF08281">
    <property type="entry name" value="Sigma70_r4_2"/>
    <property type="match status" value="1"/>
</dbReference>
<dbReference type="SUPFAM" id="SSF88946">
    <property type="entry name" value="Sigma2 domain of RNA polymerase sigma factors"/>
    <property type="match status" value="1"/>
</dbReference>
<evidence type="ECO:0000259" key="8">
    <source>
        <dbReference type="Pfam" id="PF08281"/>
    </source>
</evidence>
<dbReference type="Pfam" id="PF04542">
    <property type="entry name" value="Sigma70_r2"/>
    <property type="match status" value="1"/>
</dbReference>
<comment type="caution">
    <text evidence="9">The sequence shown here is derived from an EMBL/GenBank/DDBJ whole genome shotgun (WGS) entry which is preliminary data.</text>
</comment>
<evidence type="ECO:0000313" key="10">
    <source>
        <dbReference type="Proteomes" id="UP001589776"/>
    </source>
</evidence>
<organism evidence="9 10">
    <name type="scientific">Paenibacillus chartarius</name>
    <dbReference type="NCBI Taxonomy" id="747481"/>
    <lineage>
        <taxon>Bacteria</taxon>
        <taxon>Bacillati</taxon>
        <taxon>Bacillota</taxon>
        <taxon>Bacilli</taxon>
        <taxon>Bacillales</taxon>
        <taxon>Paenibacillaceae</taxon>
        <taxon>Paenibacillus</taxon>
    </lineage>
</organism>
<accession>A0ABV6DVL4</accession>
<dbReference type="InterPro" id="IPR007627">
    <property type="entry name" value="RNA_pol_sigma70_r2"/>
</dbReference>
<dbReference type="Gene3D" id="1.10.10.10">
    <property type="entry name" value="Winged helix-like DNA-binding domain superfamily/Winged helix DNA-binding domain"/>
    <property type="match status" value="1"/>
</dbReference>
<keyword evidence="4 6" id="KW-0238">DNA-binding</keyword>
<dbReference type="NCBIfam" id="TIGR02937">
    <property type="entry name" value="sigma70-ECF"/>
    <property type="match status" value="1"/>
</dbReference>
<dbReference type="SUPFAM" id="SSF88659">
    <property type="entry name" value="Sigma3 and sigma4 domains of RNA polymerase sigma factors"/>
    <property type="match status" value="1"/>
</dbReference>
<evidence type="ECO:0000313" key="9">
    <source>
        <dbReference type="EMBL" id="MFC0216698.1"/>
    </source>
</evidence>
<dbReference type="InterPro" id="IPR013324">
    <property type="entry name" value="RNA_pol_sigma_r3/r4-like"/>
</dbReference>